<dbReference type="InterPro" id="IPR014772">
    <property type="entry name" value="Munc13_dom-2"/>
</dbReference>
<evidence type="ECO:0000313" key="3">
    <source>
        <dbReference type="Proteomes" id="UP000001568"/>
    </source>
</evidence>
<dbReference type="EMBL" id="CP000581">
    <property type="protein sequence ID" value="ABO93785.1"/>
    <property type="molecule type" value="Genomic_DNA"/>
</dbReference>
<dbReference type="AlphaFoldDB" id="A4RR25"/>
<accession>A4RR25</accession>
<evidence type="ECO:0000259" key="1">
    <source>
        <dbReference type="PROSITE" id="PS51259"/>
    </source>
</evidence>
<dbReference type="Proteomes" id="UP000001568">
    <property type="component" value="Chromosome 1"/>
</dbReference>
<dbReference type="STRING" id="436017.A4RR25"/>
<protein>
    <recommendedName>
        <fullName evidence="1">MHD2 domain-containing protein</fullName>
    </recommendedName>
</protein>
<dbReference type="PANTHER" id="PTHR31280">
    <property type="entry name" value="PROTEIN UNC-13 HOMOLOG"/>
    <property type="match status" value="1"/>
</dbReference>
<reference evidence="2 3" key="1">
    <citation type="journal article" date="2007" name="Proc. Natl. Acad. Sci. U.S.A.">
        <title>The tiny eukaryote Ostreococcus provides genomic insights into the paradox of plankton speciation.</title>
        <authorList>
            <person name="Palenik B."/>
            <person name="Grimwood J."/>
            <person name="Aerts A."/>
            <person name="Rouze P."/>
            <person name="Salamov A."/>
            <person name="Putnam N."/>
            <person name="Dupont C."/>
            <person name="Jorgensen R."/>
            <person name="Derelle E."/>
            <person name="Rombauts S."/>
            <person name="Zhou K."/>
            <person name="Otillar R."/>
            <person name="Merchant S.S."/>
            <person name="Podell S."/>
            <person name="Gaasterland T."/>
            <person name="Napoli C."/>
            <person name="Gendler K."/>
            <person name="Manuell A."/>
            <person name="Tai V."/>
            <person name="Vallon O."/>
            <person name="Piganeau G."/>
            <person name="Jancek S."/>
            <person name="Heijde M."/>
            <person name="Jabbari K."/>
            <person name="Bowler C."/>
            <person name="Lohr M."/>
            <person name="Robbens S."/>
            <person name="Werner G."/>
            <person name="Dubchak I."/>
            <person name="Pazour G.J."/>
            <person name="Ren Q."/>
            <person name="Paulsen I."/>
            <person name="Delwiche C."/>
            <person name="Schmutz J."/>
            <person name="Rokhsar D."/>
            <person name="Van de Peer Y."/>
            <person name="Moreau H."/>
            <person name="Grigoriev I.V."/>
        </authorList>
    </citation>
    <scope>NUCLEOTIDE SEQUENCE [LARGE SCALE GENOMIC DNA]</scope>
    <source>
        <strain evidence="2 3">CCE9901</strain>
    </source>
</reference>
<dbReference type="OrthoDB" id="2015333at2759"/>
<feature type="domain" description="MHD2" evidence="1">
    <location>
        <begin position="744"/>
        <end position="854"/>
    </location>
</feature>
<dbReference type="GeneID" id="4999429"/>
<proteinExistence type="predicted"/>
<dbReference type="RefSeq" id="XP_001415493.1">
    <property type="nucleotide sequence ID" value="XM_001415456.1"/>
</dbReference>
<dbReference type="OMA" id="ENQHNHY"/>
<organism evidence="2 3">
    <name type="scientific">Ostreococcus lucimarinus (strain CCE9901)</name>
    <dbReference type="NCBI Taxonomy" id="436017"/>
    <lineage>
        <taxon>Eukaryota</taxon>
        <taxon>Viridiplantae</taxon>
        <taxon>Chlorophyta</taxon>
        <taxon>Mamiellophyceae</taxon>
        <taxon>Mamiellales</taxon>
        <taxon>Bathycoccaceae</taxon>
        <taxon>Ostreococcus</taxon>
    </lineage>
</organism>
<dbReference type="InterPro" id="IPR057984">
    <property type="entry name" value="PATROL1_C"/>
</dbReference>
<keyword evidence="3" id="KW-1185">Reference proteome</keyword>
<dbReference type="Pfam" id="PF25761">
    <property type="entry name" value="TPR_PATROL1"/>
    <property type="match status" value="1"/>
</dbReference>
<dbReference type="Gramene" id="ABO93785">
    <property type="protein sequence ID" value="ABO93785"/>
    <property type="gene ID" value="OSTLU_28866"/>
</dbReference>
<dbReference type="PROSITE" id="PS51259">
    <property type="entry name" value="MHD2"/>
    <property type="match status" value="1"/>
</dbReference>
<dbReference type="KEGG" id="olu:OSTLU_28866"/>
<sequence length="917" mass="100593">MVNVGVSDGMGTAVATVEAKKADETTAVFTLDKAPSCASSGELKLPDLYSALSVTDLRELAFEIVCSVQMDEEQLETARIALDIDQELADKIQKHSEKFAPAIKEEGISARIHLRAMISAIEHFNGPLGEGEQFFKKRCRAACELLWARHCSEQNASASKKTAAKHDSDDDTPNLTTQNVLSEINRMLTLPEVDATWVESAIEMIESVIESEKNGFGYPGIFGMKLYVELLSAVFDQVEDYTLAYDATTIIDSFQPVACALGLTDETSRGVMLAFAVVRQAIAAMKDVGIDYDEGSPALALLSKARDSLHRTETKMSPAVASAVSSILSWGRFMLHDFMHTVAPPATHDDRDILMIDPEVFDVIVDITYDTAQMLGLDGVAILKDACQKSACAEYDRVRTAAMEDANVQGGDATCTSLRTIAQTTAHSADQFSAHLERYIVTSPGMSSNVTGCFAAQLGDRFKKDLYAWLESGPQLNVQSLETIWTVGDLQNALVATGGDAVEPMALDERTSVLVFTWLNVKIDDLNTIVDRCISTERWKVNKDSAPVPSAVDFLRAVNETLDGFFSLKIPAHVSALRALTEGIDAAVRKYSRSAVQSLGSAEEIVPPIPTMTRYKKAIVDDLHNNFKSEEPPRFSFEEGCVGASTLRLTSLKFLMDKMYLLEQEIIPKWKSMQRSASLLTHPNAEHVVPSADWFEGMMAGARQALRQSMSQIANHMAYSVIYRDLSGAILHNIYAQGVHRSSHNISTEILPYLDGVLGYVAVRLDSQTRNAVGSFLLQATVSGWMRVLLNGGPSRVFVANDVELLEEEIEILRDFFIAGGNGLDVAEVTARITPMSAILSMMSLSTDDLCQNYTDLSQKEMHTPVSNADDTDIINIHTADVVLRVLCHRAEHSASKWIKAHFSIRKTESAGMFGFM</sequence>
<dbReference type="eggNOG" id="ENOG502QT32">
    <property type="taxonomic scope" value="Eukaryota"/>
</dbReference>
<evidence type="ECO:0000313" key="2">
    <source>
        <dbReference type="EMBL" id="ABO93785.1"/>
    </source>
</evidence>
<name>A4RR25_OSTLU</name>
<dbReference type="HOGENOM" id="CLU_294119_0_0_1"/>
<dbReference type="InterPro" id="IPR008528">
    <property type="entry name" value="unc-13_homologue"/>
</dbReference>
<dbReference type="PANTHER" id="PTHR31280:SF2">
    <property type="entry name" value="PROTEIN UNC-13 HOMOLOG"/>
    <property type="match status" value="1"/>
</dbReference>
<gene>
    <name evidence="2" type="ORF">OSTLU_28866</name>
</gene>